<keyword evidence="7" id="KW-1185">Reference proteome</keyword>
<feature type="binding site" evidence="4">
    <location>
        <position position="131"/>
    </location>
    <ligand>
        <name>Zn(2+)</name>
        <dbReference type="ChEBI" id="CHEBI:29105"/>
    </ligand>
</feature>
<dbReference type="Gene3D" id="3.40.50.1220">
    <property type="entry name" value="TPP-binding domain"/>
    <property type="match status" value="1"/>
</dbReference>
<evidence type="ECO:0000256" key="3">
    <source>
        <dbReference type="ARBA" id="ARBA00023027"/>
    </source>
</evidence>
<dbReference type="InterPro" id="IPR050134">
    <property type="entry name" value="NAD-dep_sirtuin_deacylases"/>
</dbReference>
<name>A0A6L5Y9M8_9BACT</name>
<dbReference type="InterPro" id="IPR029035">
    <property type="entry name" value="DHS-like_NAD/FAD-binding_dom"/>
</dbReference>
<dbReference type="PANTHER" id="PTHR11085:SF4">
    <property type="entry name" value="NAD-DEPENDENT PROTEIN DEACYLASE"/>
    <property type="match status" value="1"/>
</dbReference>
<keyword evidence="3" id="KW-0520">NAD</keyword>
<feature type="active site" description="Proton acceptor" evidence="4">
    <location>
        <position position="123"/>
    </location>
</feature>
<dbReference type="RefSeq" id="WP_154528105.1">
    <property type="nucleotide sequence ID" value="NZ_VUNH01000002.1"/>
</dbReference>
<evidence type="ECO:0000313" key="6">
    <source>
        <dbReference type="EMBL" id="MST54999.1"/>
    </source>
</evidence>
<accession>A0A6L5Y9M8</accession>
<dbReference type="InterPro" id="IPR026590">
    <property type="entry name" value="Ssirtuin_cat_dom"/>
</dbReference>
<dbReference type="GO" id="GO:0017136">
    <property type="term" value="F:histone deacetylase activity, NAD-dependent"/>
    <property type="evidence" value="ECO:0007669"/>
    <property type="project" value="TreeGrafter"/>
</dbReference>
<dbReference type="Gene3D" id="3.30.1600.10">
    <property type="entry name" value="SIR2/SIRT2 'Small Domain"/>
    <property type="match status" value="1"/>
</dbReference>
<dbReference type="PANTHER" id="PTHR11085">
    <property type="entry name" value="NAD-DEPENDENT PROTEIN DEACYLASE SIRTUIN-5, MITOCHONDRIAL-RELATED"/>
    <property type="match status" value="1"/>
</dbReference>
<feature type="binding site" evidence="4">
    <location>
        <position position="157"/>
    </location>
    <ligand>
        <name>Zn(2+)</name>
        <dbReference type="ChEBI" id="CHEBI:29105"/>
    </ligand>
</feature>
<dbReference type="SUPFAM" id="SSF52467">
    <property type="entry name" value="DHS-like NAD/FAD-binding domain"/>
    <property type="match status" value="1"/>
</dbReference>
<dbReference type="Proteomes" id="UP000473699">
    <property type="component" value="Unassembled WGS sequence"/>
</dbReference>
<keyword evidence="4" id="KW-0862">Zinc</keyword>
<dbReference type="EMBL" id="VUNH01000002">
    <property type="protein sequence ID" value="MST54999.1"/>
    <property type="molecule type" value="Genomic_DNA"/>
</dbReference>
<evidence type="ECO:0000256" key="4">
    <source>
        <dbReference type="PROSITE-ProRule" id="PRU00236"/>
    </source>
</evidence>
<dbReference type="InterPro" id="IPR026591">
    <property type="entry name" value="Sirtuin_cat_small_dom_sf"/>
</dbReference>
<feature type="domain" description="Deacetylase sirtuin-type" evidence="5">
    <location>
        <begin position="1"/>
        <end position="252"/>
    </location>
</feature>
<feature type="binding site" evidence="4">
    <location>
        <position position="155"/>
    </location>
    <ligand>
        <name>Zn(2+)</name>
        <dbReference type="ChEBI" id="CHEBI:29105"/>
    </ligand>
</feature>
<evidence type="ECO:0000313" key="7">
    <source>
        <dbReference type="Proteomes" id="UP000473699"/>
    </source>
</evidence>
<dbReference type="EC" id="2.3.1.286" evidence="1"/>
<evidence type="ECO:0000259" key="5">
    <source>
        <dbReference type="PROSITE" id="PS50305"/>
    </source>
</evidence>
<dbReference type="PROSITE" id="PS50305">
    <property type="entry name" value="SIRTUIN"/>
    <property type="match status" value="1"/>
</dbReference>
<dbReference type="GO" id="GO:0070403">
    <property type="term" value="F:NAD+ binding"/>
    <property type="evidence" value="ECO:0007669"/>
    <property type="project" value="InterPro"/>
</dbReference>
<dbReference type="CDD" id="cd01407">
    <property type="entry name" value="SIR2-fam"/>
    <property type="match status" value="1"/>
</dbReference>
<dbReference type="InterPro" id="IPR003000">
    <property type="entry name" value="Sirtuin"/>
</dbReference>
<dbReference type="Pfam" id="PF02146">
    <property type="entry name" value="SIR2"/>
    <property type="match status" value="1"/>
</dbReference>
<dbReference type="GO" id="GO:0046872">
    <property type="term" value="F:metal ion binding"/>
    <property type="evidence" value="ECO:0007669"/>
    <property type="project" value="UniProtKB-KW"/>
</dbReference>
<feature type="binding site" evidence="4">
    <location>
        <position position="134"/>
    </location>
    <ligand>
        <name>Zn(2+)</name>
        <dbReference type="ChEBI" id="CHEBI:29105"/>
    </ligand>
</feature>
<proteinExistence type="predicted"/>
<comment type="caution">
    <text evidence="6">The sequence shown here is derived from an EMBL/GenBank/DDBJ whole genome shotgun (WGS) entry which is preliminary data.</text>
</comment>
<sequence length="252" mass="28232">MTLQEQARRCAEMILDSRDTAVVSGAGLSTAAGIPDFRGPQGIYRRADVEADKLFDINYFERDPSYYYRFHRECERMLARIEPTFTHKFLARLEAEGRLSGIVTQNFDGLHEAAGSKTIYQIHGTIRRAHCTTCGGYYGYDAVNTMLETADVPICHCGGVIKPDIVFFGESVKYLTECERLCSRAELLFVLGSSLNVVPAAFLPRLCRGKIVVVNRGEVSADYLPPSRITLRVDADLDAFFRAVETELKNVR</sequence>
<protein>
    <recommendedName>
        <fullName evidence="1">protein acetyllysine N-acetyltransferase</fullName>
        <ecNumber evidence="1">2.3.1.286</ecNumber>
    </recommendedName>
</protein>
<evidence type="ECO:0000256" key="2">
    <source>
        <dbReference type="ARBA" id="ARBA00022679"/>
    </source>
</evidence>
<reference evidence="6 7" key="1">
    <citation type="submission" date="2019-08" db="EMBL/GenBank/DDBJ databases">
        <title>In-depth cultivation of the pig gut microbiome towards novel bacterial diversity and tailored functional studies.</title>
        <authorList>
            <person name="Wylensek D."/>
            <person name="Hitch T.C.A."/>
            <person name="Clavel T."/>
        </authorList>
    </citation>
    <scope>NUCLEOTIDE SEQUENCE [LARGE SCALE GENOMIC DNA]</scope>
    <source>
        <strain evidence="6 7">SM-530-WT-4B</strain>
    </source>
</reference>
<evidence type="ECO:0000256" key="1">
    <source>
        <dbReference type="ARBA" id="ARBA00012928"/>
    </source>
</evidence>
<gene>
    <name evidence="6" type="ORF">FYJ74_02895</name>
</gene>
<organism evidence="6 7">
    <name type="scientific">Pyramidobacter porci</name>
    <dbReference type="NCBI Taxonomy" id="2605789"/>
    <lineage>
        <taxon>Bacteria</taxon>
        <taxon>Thermotogati</taxon>
        <taxon>Synergistota</taxon>
        <taxon>Synergistia</taxon>
        <taxon>Synergistales</taxon>
        <taxon>Dethiosulfovibrionaceae</taxon>
        <taxon>Pyramidobacter</taxon>
    </lineage>
</organism>
<keyword evidence="4" id="KW-0479">Metal-binding</keyword>
<dbReference type="AlphaFoldDB" id="A0A6L5Y9M8"/>
<keyword evidence="2" id="KW-0808">Transferase</keyword>